<accession>A0A167TJS3</accession>
<evidence type="ECO:0000256" key="1">
    <source>
        <dbReference type="ARBA" id="ARBA00008368"/>
    </source>
</evidence>
<dbReference type="InterPro" id="IPR026737">
    <property type="entry name" value="GOLGA6L"/>
</dbReference>
<dbReference type="AlphaFoldDB" id="A0A167TJS3"/>
<dbReference type="Proteomes" id="UP000076532">
    <property type="component" value="Unassembled WGS sequence"/>
</dbReference>
<gene>
    <name evidence="3" type="ORF">FIBSPDRAFT_905340</name>
</gene>
<dbReference type="OrthoDB" id="6777847at2759"/>
<dbReference type="PANTHER" id="PTHR23143:SF23">
    <property type="entry name" value="ZINC FINGER PROTEIN 729-LIKE"/>
    <property type="match status" value="1"/>
</dbReference>
<name>A0A167TJS3_9AGAM</name>
<proteinExistence type="inferred from homology"/>
<dbReference type="SUPFAM" id="SSF57997">
    <property type="entry name" value="Tropomyosin"/>
    <property type="match status" value="1"/>
</dbReference>
<protein>
    <submittedName>
        <fullName evidence="3">Uncharacterized protein</fullName>
    </submittedName>
</protein>
<organism evidence="3 4">
    <name type="scientific">Athelia psychrophila</name>
    <dbReference type="NCBI Taxonomy" id="1759441"/>
    <lineage>
        <taxon>Eukaryota</taxon>
        <taxon>Fungi</taxon>
        <taxon>Dikarya</taxon>
        <taxon>Basidiomycota</taxon>
        <taxon>Agaricomycotina</taxon>
        <taxon>Agaricomycetes</taxon>
        <taxon>Agaricomycetidae</taxon>
        <taxon>Atheliales</taxon>
        <taxon>Atheliaceae</taxon>
        <taxon>Athelia</taxon>
    </lineage>
</organism>
<reference evidence="3 4" key="1">
    <citation type="journal article" date="2016" name="Mol. Biol. Evol.">
        <title>Comparative Genomics of Early-Diverging Mushroom-Forming Fungi Provides Insights into the Origins of Lignocellulose Decay Capabilities.</title>
        <authorList>
            <person name="Nagy L.G."/>
            <person name="Riley R."/>
            <person name="Tritt A."/>
            <person name="Adam C."/>
            <person name="Daum C."/>
            <person name="Floudas D."/>
            <person name="Sun H."/>
            <person name="Yadav J.S."/>
            <person name="Pangilinan J."/>
            <person name="Larsson K.H."/>
            <person name="Matsuura K."/>
            <person name="Barry K."/>
            <person name="Labutti K."/>
            <person name="Kuo R."/>
            <person name="Ohm R.A."/>
            <person name="Bhattacharya S.S."/>
            <person name="Shirouzu T."/>
            <person name="Yoshinaga Y."/>
            <person name="Martin F.M."/>
            <person name="Grigoriev I.V."/>
            <person name="Hibbett D.S."/>
        </authorList>
    </citation>
    <scope>NUCLEOTIDE SEQUENCE [LARGE SCALE GENOMIC DNA]</scope>
    <source>
        <strain evidence="3 4">CBS 109695</strain>
    </source>
</reference>
<comment type="similarity">
    <text evidence="1">Belongs to the GOLGA6 family.</text>
</comment>
<feature type="compositionally biased region" description="Basic and acidic residues" evidence="2">
    <location>
        <begin position="28"/>
        <end position="83"/>
    </location>
</feature>
<feature type="region of interest" description="Disordered" evidence="2">
    <location>
        <begin position="19"/>
        <end position="83"/>
    </location>
</feature>
<dbReference type="Gene3D" id="1.20.5.340">
    <property type="match status" value="1"/>
</dbReference>
<evidence type="ECO:0000313" key="4">
    <source>
        <dbReference type="Proteomes" id="UP000076532"/>
    </source>
</evidence>
<evidence type="ECO:0000313" key="3">
    <source>
        <dbReference type="EMBL" id="KZP03009.1"/>
    </source>
</evidence>
<dbReference type="PANTHER" id="PTHR23143">
    <property type="entry name" value="TRICHOHYALIN-RELATED"/>
    <property type="match status" value="1"/>
</dbReference>
<sequence>MNYHLSITATTNGHYAARRTTTRHSRVKNQESRIKNQESRIKNQESRIKNQESRIKNQESRIKNQESRIKNQESRIKNQESRIENQDAYPGKFAEMWSAQRGVRCPGGLHCRMKDEDQKTDNGWWSQLDSGVFYAAGSGCVIADLPASIKAIAEHV</sequence>
<dbReference type="EMBL" id="KV418198">
    <property type="protein sequence ID" value="KZP03009.1"/>
    <property type="molecule type" value="Genomic_DNA"/>
</dbReference>
<keyword evidence="4" id="KW-1185">Reference proteome</keyword>
<evidence type="ECO:0000256" key="2">
    <source>
        <dbReference type="SAM" id="MobiDB-lite"/>
    </source>
</evidence>